<accession>A0ABV9DNF4</accession>
<evidence type="ECO:0000259" key="2">
    <source>
        <dbReference type="PROSITE" id="PS51462"/>
    </source>
</evidence>
<feature type="domain" description="Nudix hydrolase" evidence="2">
    <location>
        <begin position="45"/>
        <end position="178"/>
    </location>
</feature>
<gene>
    <name evidence="3" type="ORF">ACFO4E_01060</name>
</gene>
<dbReference type="InterPro" id="IPR015797">
    <property type="entry name" value="NUDIX_hydrolase-like_dom_sf"/>
</dbReference>
<keyword evidence="4" id="KW-1185">Reference proteome</keyword>
<dbReference type="SUPFAM" id="SSF55811">
    <property type="entry name" value="Nudix"/>
    <property type="match status" value="1"/>
</dbReference>
<dbReference type="PANTHER" id="PTHR43736">
    <property type="entry name" value="ADP-RIBOSE PYROPHOSPHATASE"/>
    <property type="match status" value="1"/>
</dbReference>
<proteinExistence type="inferred from homology"/>
<sequence>MSLHDDARAVLTSWAAPDPRQDELRRSYLHHLDTHPDAMWRDCRPGHLTASTAIIDASGHHVVLVLHRLMGMWLQTGGHCEAGDATLAAAALREAEEESGISGLRLLPVPVSLDRHEVPCGGGDGSLHLDVRFAAIAPEGAALVRSEAESDDLRWFSVDAVPEPTDDACRTLVGEAAAAVRRAG</sequence>
<dbReference type="EMBL" id="JBHSFQ010000001">
    <property type="protein sequence ID" value="MFC4560435.1"/>
    <property type="molecule type" value="Genomic_DNA"/>
</dbReference>
<organism evidence="3 4">
    <name type="scientific">Nocardiopsis mangrovi</name>
    <dbReference type="NCBI Taxonomy" id="1179818"/>
    <lineage>
        <taxon>Bacteria</taxon>
        <taxon>Bacillati</taxon>
        <taxon>Actinomycetota</taxon>
        <taxon>Actinomycetes</taxon>
        <taxon>Streptosporangiales</taxon>
        <taxon>Nocardiopsidaceae</taxon>
        <taxon>Nocardiopsis</taxon>
    </lineage>
</organism>
<evidence type="ECO:0000256" key="1">
    <source>
        <dbReference type="ARBA" id="ARBA00005582"/>
    </source>
</evidence>
<comment type="similarity">
    <text evidence="1">Belongs to the Nudix hydrolase family.</text>
</comment>
<dbReference type="PANTHER" id="PTHR43736:SF1">
    <property type="entry name" value="DIHYDRONEOPTERIN TRIPHOSPHATE DIPHOSPHATASE"/>
    <property type="match status" value="1"/>
</dbReference>
<dbReference type="RefSeq" id="WP_378570564.1">
    <property type="nucleotide sequence ID" value="NZ_JBHSFQ010000001.1"/>
</dbReference>
<protein>
    <submittedName>
        <fullName evidence="3">NUDIX domain-containing protein</fullName>
    </submittedName>
</protein>
<dbReference type="PROSITE" id="PS51462">
    <property type="entry name" value="NUDIX"/>
    <property type="match status" value="1"/>
</dbReference>
<name>A0ABV9DNF4_9ACTN</name>
<dbReference type="Proteomes" id="UP001595923">
    <property type="component" value="Unassembled WGS sequence"/>
</dbReference>
<reference evidence="4" key="1">
    <citation type="journal article" date="2019" name="Int. J. Syst. Evol. Microbiol.">
        <title>The Global Catalogue of Microorganisms (GCM) 10K type strain sequencing project: providing services to taxonomists for standard genome sequencing and annotation.</title>
        <authorList>
            <consortium name="The Broad Institute Genomics Platform"/>
            <consortium name="The Broad Institute Genome Sequencing Center for Infectious Disease"/>
            <person name="Wu L."/>
            <person name="Ma J."/>
        </authorList>
    </citation>
    <scope>NUCLEOTIDE SEQUENCE [LARGE SCALE GENOMIC DNA]</scope>
    <source>
        <strain evidence="4">XZYJ18</strain>
    </source>
</reference>
<dbReference type="Pfam" id="PF00293">
    <property type="entry name" value="NUDIX"/>
    <property type="match status" value="1"/>
</dbReference>
<dbReference type="InterPro" id="IPR000086">
    <property type="entry name" value="NUDIX_hydrolase_dom"/>
</dbReference>
<evidence type="ECO:0000313" key="4">
    <source>
        <dbReference type="Proteomes" id="UP001595923"/>
    </source>
</evidence>
<comment type="caution">
    <text evidence="3">The sequence shown here is derived from an EMBL/GenBank/DDBJ whole genome shotgun (WGS) entry which is preliminary data.</text>
</comment>
<evidence type="ECO:0000313" key="3">
    <source>
        <dbReference type="EMBL" id="MFC4560435.1"/>
    </source>
</evidence>
<dbReference type="Gene3D" id="3.90.79.10">
    <property type="entry name" value="Nucleoside Triphosphate Pyrophosphohydrolase"/>
    <property type="match status" value="1"/>
</dbReference>